<sequence length="317" mass="35419">MSLLVRFSILLCFFIISCSNDDKVALTNADDREIAAYVRTTETFNSDFSMNNPSDVFGVELETHDEQNGGLLQEIEVYLTYKQHGALPSNEIFLKTLERDVFAIGQFGKPRTSLTVSFEEALNAFNLTMADMSCKDQFEVRINLILSDGRSFTAGAASSKILAADDFWSSPFCYTINVIEPIAEDMFTGIYQLESVVDGPLGETFGETQLVEVYKGHSTNVREMRLRHRLSIEQEQPRIFRFTIACDETVFSKDLLSSKIGFCGIDPAILLGPDTVNATIDPNDDTVFELWFVEGYLGFDGNCGFGTAPSRIRLSKQ</sequence>
<reference evidence="1 2" key="1">
    <citation type="submission" date="2017-06" db="EMBL/GenBank/DDBJ databases">
        <authorList>
            <person name="Kim H.J."/>
            <person name="Triplett B.A."/>
        </authorList>
    </citation>
    <scope>NUCLEOTIDE SEQUENCE [LARGE SCALE GENOMIC DNA]</scope>
    <source>
        <strain evidence="1 2">DSM 25597</strain>
    </source>
</reference>
<proteinExistence type="predicted"/>
<dbReference type="OrthoDB" id="820612at2"/>
<evidence type="ECO:0000313" key="2">
    <source>
        <dbReference type="Proteomes" id="UP000198379"/>
    </source>
</evidence>
<gene>
    <name evidence="1" type="ORF">SAMN06265376_11059</name>
</gene>
<keyword evidence="2" id="KW-1185">Reference proteome</keyword>
<organism evidence="1 2">
    <name type="scientific">Dokdonia pacifica</name>
    <dbReference type="NCBI Taxonomy" id="1627892"/>
    <lineage>
        <taxon>Bacteria</taxon>
        <taxon>Pseudomonadati</taxon>
        <taxon>Bacteroidota</taxon>
        <taxon>Flavobacteriia</taxon>
        <taxon>Flavobacteriales</taxon>
        <taxon>Flavobacteriaceae</taxon>
        <taxon>Dokdonia</taxon>
    </lineage>
</organism>
<evidence type="ECO:0008006" key="3">
    <source>
        <dbReference type="Google" id="ProtNLM"/>
    </source>
</evidence>
<dbReference type="EMBL" id="FZNY01000010">
    <property type="protein sequence ID" value="SNS29011.1"/>
    <property type="molecule type" value="Genomic_DNA"/>
</dbReference>
<accession>A0A239DAX0</accession>
<dbReference type="RefSeq" id="WP_089373683.1">
    <property type="nucleotide sequence ID" value="NZ_BMEP01000010.1"/>
</dbReference>
<protein>
    <recommendedName>
        <fullName evidence="3">Lipoprotein</fullName>
    </recommendedName>
</protein>
<evidence type="ECO:0000313" key="1">
    <source>
        <dbReference type="EMBL" id="SNS29011.1"/>
    </source>
</evidence>
<name>A0A239DAX0_9FLAO</name>
<dbReference type="PROSITE" id="PS51257">
    <property type="entry name" value="PROKAR_LIPOPROTEIN"/>
    <property type="match status" value="1"/>
</dbReference>
<dbReference type="AlphaFoldDB" id="A0A239DAX0"/>
<dbReference type="Proteomes" id="UP000198379">
    <property type="component" value="Unassembled WGS sequence"/>
</dbReference>